<dbReference type="FunFam" id="3.40.605.10:FF:000005">
    <property type="entry name" value="Succinate-semialdehyde dehydrogenase I"/>
    <property type="match status" value="1"/>
</dbReference>
<comment type="similarity">
    <text evidence="1 4">Belongs to the aldehyde dehydrogenase family.</text>
</comment>
<dbReference type="GO" id="GO:0009450">
    <property type="term" value="P:gamma-aminobutyric acid catabolic process"/>
    <property type="evidence" value="ECO:0007669"/>
    <property type="project" value="TreeGrafter"/>
</dbReference>
<dbReference type="PANTHER" id="PTHR43353">
    <property type="entry name" value="SUCCINATE-SEMIALDEHYDE DEHYDROGENASE, MITOCHONDRIAL"/>
    <property type="match status" value="1"/>
</dbReference>
<dbReference type="InterPro" id="IPR016162">
    <property type="entry name" value="Ald_DH_N"/>
</dbReference>
<evidence type="ECO:0000256" key="3">
    <source>
        <dbReference type="PROSITE-ProRule" id="PRU10007"/>
    </source>
</evidence>
<dbReference type="PANTHER" id="PTHR43353:SF5">
    <property type="entry name" value="SUCCINATE-SEMIALDEHYDE DEHYDROGENASE, MITOCHONDRIAL"/>
    <property type="match status" value="1"/>
</dbReference>
<evidence type="ECO:0000256" key="2">
    <source>
        <dbReference type="ARBA" id="ARBA00023002"/>
    </source>
</evidence>
<dbReference type="InterPro" id="IPR015590">
    <property type="entry name" value="Aldehyde_DH_dom"/>
</dbReference>
<dbReference type="InterPro" id="IPR016161">
    <property type="entry name" value="Ald_DH/histidinol_DH"/>
</dbReference>
<dbReference type="GO" id="GO:0004777">
    <property type="term" value="F:succinate-semialdehyde dehydrogenase (NAD+) activity"/>
    <property type="evidence" value="ECO:0007669"/>
    <property type="project" value="TreeGrafter"/>
</dbReference>
<gene>
    <name evidence="6" type="ORF">ANTHELSMS3_04905</name>
</gene>
<organism evidence="6 7">
    <name type="scientific">Antarctobacter heliothermus</name>
    <dbReference type="NCBI Taxonomy" id="74033"/>
    <lineage>
        <taxon>Bacteria</taxon>
        <taxon>Pseudomonadati</taxon>
        <taxon>Pseudomonadota</taxon>
        <taxon>Alphaproteobacteria</taxon>
        <taxon>Rhodobacterales</taxon>
        <taxon>Roseobacteraceae</taxon>
        <taxon>Antarctobacter</taxon>
    </lineage>
</organism>
<dbReference type="FunFam" id="3.40.309.10:FF:000004">
    <property type="entry name" value="Succinate-semialdehyde dehydrogenase I"/>
    <property type="match status" value="1"/>
</dbReference>
<dbReference type="CDD" id="cd07103">
    <property type="entry name" value="ALDH_F5_SSADH_GabD"/>
    <property type="match status" value="1"/>
</dbReference>
<dbReference type="InterPro" id="IPR016160">
    <property type="entry name" value="Ald_DH_CS_CYS"/>
</dbReference>
<evidence type="ECO:0000259" key="5">
    <source>
        <dbReference type="Pfam" id="PF00171"/>
    </source>
</evidence>
<evidence type="ECO:0000256" key="1">
    <source>
        <dbReference type="ARBA" id="ARBA00009986"/>
    </source>
</evidence>
<keyword evidence="2 4" id="KW-0560">Oxidoreductase</keyword>
<dbReference type="PROSITE" id="PS00070">
    <property type="entry name" value="ALDEHYDE_DEHYDR_CYS"/>
    <property type="match status" value="1"/>
</dbReference>
<dbReference type="RefSeq" id="WP_094037590.1">
    <property type="nucleotide sequence ID" value="NZ_CP022541.1"/>
</dbReference>
<evidence type="ECO:0000313" key="7">
    <source>
        <dbReference type="Proteomes" id="UP000203589"/>
    </source>
</evidence>
<evidence type="ECO:0000313" key="6">
    <source>
        <dbReference type="EMBL" id="ASP23295.1"/>
    </source>
</evidence>
<dbReference type="Proteomes" id="UP000203589">
    <property type="component" value="Plasmid pSMS3-1"/>
</dbReference>
<dbReference type="InterPro" id="IPR029510">
    <property type="entry name" value="Ald_DH_CS_GLU"/>
</dbReference>
<geneLocation type="plasmid" evidence="7">
    <name>psms3-1</name>
</geneLocation>
<dbReference type="InterPro" id="IPR016163">
    <property type="entry name" value="Ald_DH_C"/>
</dbReference>
<feature type="domain" description="Aldehyde dehydrogenase" evidence="5">
    <location>
        <begin position="15"/>
        <end position="472"/>
    </location>
</feature>
<dbReference type="InterPro" id="IPR050740">
    <property type="entry name" value="Aldehyde_DH_Superfamily"/>
</dbReference>
<dbReference type="OrthoDB" id="9812625at2"/>
<dbReference type="KEGG" id="aht:ANTHELSMS3_04905"/>
<dbReference type="Gene3D" id="3.40.605.10">
    <property type="entry name" value="Aldehyde Dehydrogenase, Chain A, domain 1"/>
    <property type="match status" value="1"/>
</dbReference>
<sequence length="479" mass="50642">MSELLRQANLIGGEWVGADDGGTINVTDPSSGDVIGQVPNAGAEETRRAIAAAHDAFPAYAAKTVTERAALLRALSAEIIANADELARILTLEQGKPLTESKGEVMSSAAYVQWFAEEIRRARGEVIPSPWPNRRLMTTKHPVGVVAAITPWNFPSSMLARKLGPALAAGCPVVVKPATATPYSGIAWGVLAERVGFPPGVVNILTGSAKAIGGEIMDNPKVRKVTFTGSTEIGKELLRGAAGTVKKVSMELGGNAPFIVFDDADLDRAVDGAMIAKFRNAGQTCICSNRVYVQAGIYDAFVERLAERARALTVAPGLEDGAEQGPMVDAPALAKISELVQDAVDKGGKVLAGGAPHERGGLFYAPTVIADATPEMRVTQEEIFGPVAPVYRFETEEEAIAMANDTVYGLAAYAYTGDLGRTFRLQDGLEYGLIGINEVLIVTPEIPFGGLKESGMGKEGGWQGLDDYLETRYTCIGGF</sequence>
<dbReference type="Pfam" id="PF00171">
    <property type="entry name" value="Aldedh"/>
    <property type="match status" value="1"/>
</dbReference>
<name>A0A222EAR3_9RHOB</name>
<dbReference type="AlphaFoldDB" id="A0A222EAR3"/>
<reference evidence="6 7" key="1">
    <citation type="submission" date="2017-07" db="EMBL/GenBank/DDBJ databases">
        <title>Genome Sequence of Antarctobacter heliothermus Strain SMS3 Isolated from a culture of the Diatom Skeletonema marinoi.</title>
        <authorList>
            <person name="Topel M."/>
            <person name="Pinder M.I.M."/>
            <person name="Johansson O.N."/>
            <person name="Kourtchenko O."/>
            <person name="Godhe A."/>
            <person name="Clarke A.K."/>
        </authorList>
    </citation>
    <scope>NUCLEOTIDE SEQUENCE [LARGE SCALE GENOMIC DNA]</scope>
    <source>
        <strain evidence="6 7">SMS3</strain>
        <plasmid evidence="7">Plasmid psms3-1</plasmid>
    </source>
</reference>
<feature type="active site" evidence="3">
    <location>
        <position position="251"/>
    </location>
</feature>
<dbReference type="SUPFAM" id="SSF53720">
    <property type="entry name" value="ALDH-like"/>
    <property type="match status" value="1"/>
</dbReference>
<dbReference type="EMBL" id="CP022541">
    <property type="protein sequence ID" value="ASP23295.1"/>
    <property type="molecule type" value="Genomic_DNA"/>
</dbReference>
<proteinExistence type="inferred from homology"/>
<protein>
    <submittedName>
        <fullName evidence="6">NAD-dependent succinate-semialdehyde dehydrogenase</fullName>
    </submittedName>
</protein>
<keyword evidence="7" id="KW-1185">Reference proteome</keyword>
<dbReference type="PROSITE" id="PS00687">
    <property type="entry name" value="ALDEHYDE_DEHYDR_GLU"/>
    <property type="match status" value="1"/>
</dbReference>
<evidence type="ECO:0000256" key="4">
    <source>
        <dbReference type="RuleBase" id="RU003345"/>
    </source>
</evidence>
<accession>A0A222EAR3</accession>
<dbReference type="Gene3D" id="3.40.309.10">
    <property type="entry name" value="Aldehyde Dehydrogenase, Chain A, domain 2"/>
    <property type="match status" value="1"/>
</dbReference>
<keyword evidence="6" id="KW-0614">Plasmid</keyword>